<proteinExistence type="predicted"/>
<evidence type="ECO:0000313" key="7">
    <source>
        <dbReference type="Proteomes" id="UP001500457"/>
    </source>
</evidence>
<dbReference type="InterPro" id="IPR032808">
    <property type="entry name" value="DoxX"/>
</dbReference>
<evidence type="ECO:0000313" key="6">
    <source>
        <dbReference type="EMBL" id="GAA4886825.1"/>
    </source>
</evidence>
<evidence type="ECO:0000256" key="1">
    <source>
        <dbReference type="ARBA" id="ARBA00004141"/>
    </source>
</evidence>
<evidence type="ECO:0000256" key="4">
    <source>
        <dbReference type="ARBA" id="ARBA00023136"/>
    </source>
</evidence>
<evidence type="ECO:0000256" key="5">
    <source>
        <dbReference type="SAM" id="Phobius"/>
    </source>
</evidence>
<keyword evidence="7" id="KW-1185">Reference proteome</keyword>
<sequence length="139" mass="14449">MTAATAPTPSTTSAPARSRGVTIALWTLQVLLGLVFVVGSGAPKLFGEAYAVQIFTDLGAGQWLRHVVGVLEVAGGIGLLVPRLAGLAAACLVALMVGATGAQLFFLSEGFWYTPVILGVLLGVVTWVRRAEIPQTFAR</sequence>
<organism evidence="6 7">
    <name type="scientific">Actinomycetospora straminea</name>
    <dbReference type="NCBI Taxonomy" id="663607"/>
    <lineage>
        <taxon>Bacteria</taxon>
        <taxon>Bacillati</taxon>
        <taxon>Actinomycetota</taxon>
        <taxon>Actinomycetes</taxon>
        <taxon>Pseudonocardiales</taxon>
        <taxon>Pseudonocardiaceae</taxon>
        <taxon>Actinomycetospora</taxon>
    </lineage>
</organism>
<protein>
    <recommendedName>
        <fullName evidence="8">DoxX-like protein</fullName>
    </recommendedName>
</protein>
<comment type="subcellular location">
    <subcellularLocation>
        <location evidence="1">Membrane</location>
        <topology evidence="1">Multi-pass membrane protein</topology>
    </subcellularLocation>
</comment>
<keyword evidence="2 5" id="KW-0812">Transmembrane</keyword>
<dbReference type="RefSeq" id="WP_274233457.1">
    <property type="nucleotide sequence ID" value="NZ_BAABHQ010000014.1"/>
</dbReference>
<feature type="transmembrane region" description="Helical" evidence="5">
    <location>
        <begin position="87"/>
        <end position="106"/>
    </location>
</feature>
<dbReference type="Proteomes" id="UP001500457">
    <property type="component" value="Unassembled WGS sequence"/>
</dbReference>
<keyword evidence="3 5" id="KW-1133">Transmembrane helix</keyword>
<feature type="transmembrane region" description="Helical" evidence="5">
    <location>
        <begin position="23"/>
        <end position="43"/>
    </location>
</feature>
<evidence type="ECO:0000256" key="2">
    <source>
        <dbReference type="ARBA" id="ARBA00022692"/>
    </source>
</evidence>
<dbReference type="Pfam" id="PF13564">
    <property type="entry name" value="DoxX_2"/>
    <property type="match status" value="1"/>
</dbReference>
<evidence type="ECO:0008006" key="8">
    <source>
        <dbReference type="Google" id="ProtNLM"/>
    </source>
</evidence>
<feature type="transmembrane region" description="Helical" evidence="5">
    <location>
        <begin position="112"/>
        <end position="129"/>
    </location>
</feature>
<keyword evidence="4 5" id="KW-0472">Membrane</keyword>
<gene>
    <name evidence="6" type="ORF">GCM10023203_44450</name>
</gene>
<accession>A0ABP9EUX5</accession>
<name>A0ABP9EUX5_9PSEU</name>
<comment type="caution">
    <text evidence="6">The sequence shown here is derived from an EMBL/GenBank/DDBJ whole genome shotgun (WGS) entry which is preliminary data.</text>
</comment>
<dbReference type="EMBL" id="BAABHQ010000014">
    <property type="protein sequence ID" value="GAA4886825.1"/>
    <property type="molecule type" value="Genomic_DNA"/>
</dbReference>
<reference evidence="7" key="1">
    <citation type="journal article" date="2019" name="Int. J. Syst. Evol. Microbiol.">
        <title>The Global Catalogue of Microorganisms (GCM) 10K type strain sequencing project: providing services to taxonomists for standard genome sequencing and annotation.</title>
        <authorList>
            <consortium name="The Broad Institute Genomics Platform"/>
            <consortium name="The Broad Institute Genome Sequencing Center for Infectious Disease"/>
            <person name="Wu L."/>
            <person name="Ma J."/>
        </authorList>
    </citation>
    <scope>NUCLEOTIDE SEQUENCE [LARGE SCALE GENOMIC DNA]</scope>
    <source>
        <strain evidence="7">JCM 17983</strain>
    </source>
</reference>
<feature type="transmembrane region" description="Helical" evidence="5">
    <location>
        <begin position="63"/>
        <end position="80"/>
    </location>
</feature>
<evidence type="ECO:0000256" key="3">
    <source>
        <dbReference type="ARBA" id="ARBA00022989"/>
    </source>
</evidence>